<proteinExistence type="predicted"/>
<dbReference type="AlphaFoldDB" id="A0A2P2N0N9"/>
<sequence length="58" mass="6655">MPVVRGRGLSVSSQATVHKIFSLLKAQEMFYAEAMDAQKVAMSIFCFFHHVQFSYRNL</sequence>
<evidence type="ECO:0000313" key="1">
    <source>
        <dbReference type="EMBL" id="MBX36043.1"/>
    </source>
</evidence>
<dbReference type="EMBL" id="GGEC01055559">
    <property type="protein sequence ID" value="MBX36043.1"/>
    <property type="molecule type" value="Transcribed_RNA"/>
</dbReference>
<protein>
    <submittedName>
        <fullName evidence="1">Uncharacterized protein</fullName>
    </submittedName>
</protein>
<name>A0A2P2N0N9_RHIMU</name>
<organism evidence="1">
    <name type="scientific">Rhizophora mucronata</name>
    <name type="common">Asiatic mangrove</name>
    <dbReference type="NCBI Taxonomy" id="61149"/>
    <lineage>
        <taxon>Eukaryota</taxon>
        <taxon>Viridiplantae</taxon>
        <taxon>Streptophyta</taxon>
        <taxon>Embryophyta</taxon>
        <taxon>Tracheophyta</taxon>
        <taxon>Spermatophyta</taxon>
        <taxon>Magnoliopsida</taxon>
        <taxon>eudicotyledons</taxon>
        <taxon>Gunneridae</taxon>
        <taxon>Pentapetalae</taxon>
        <taxon>rosids</taxon>
        <taxon>fabids</taxon>
        <taxon>Malpighiales</taxon>
        <taxon>Rhizophoraceae</taxon>
        <taxon>Rhizophora</taxon>
    </lineage>
</organism>
<accession>A0A2P2N0N9</accession>
<reference evidence="1" key="1">
    <citation type="submission" date="2018-02" db="EMBL/GenBank/DDBJ databases">
        <title>Rhizophora mucronata_Transcriptome.</title>
        <authorList>
            <person name="Meera S.P."/>
            <person name="Sreeshan A."/>
            <person name="Augustine A."/>
        </authorList>
    </citation>
    <scope>NUCLEOTIDE SEQUENCE</scope>
    <source>
        <tissue evidence="1">Leaf</tissue>
    </source>
</reference>